<keyword evidence="4" id="KW-1185">Reference proteome</keyword>
<feature type="chain" id="PRO_5047143070" evidence="2">
    <location>
        <begin position="21"/>
        <end position="450"/>
    </location>
</feature>
<reference evidence="3 4" key="1">
    <citation type="submission" date="2021-06" db="EMBL/GenBank/DDBJ databases">
        <authorList>
            <person name="Palmer J.M."/>
        </authorList>
    </citation>
    <scope>NUCLEOTIDE SEQUENCE [LARGE SCALE GENOMIC DNA]</scope>
    <source>
        <strain evidence="3 4">GA_2019</strain>
        <tissue evidence="3">Muscle</tissue>
    </source>
</reference>
<evidence type="ECO:0000256" key="2">
    <source>
        <dbReference type="SAM" id="SignalP"/>
    </source>
</evidence>
<dbReference type="PANTHER" id="PTHR34105:SF1">
    <property type="entry name" value="PROLINE-, GLUTAMIC ACID- AND LEUCINE-RICH PROTEIN 1"/>
    <property type="match status" value="1"/>
</dbReference>
<feature type="region of interest" description="Disordered" evidence="1">
    <location>
        <begin position="125"/>
        <end position="156"/>
    </location>
</feature>
<evidence type="ECO:0000313" key="3">
    <source>
        <dbReference type="EMBL" id="MEQ2164483.1"/>
    </source>
</evidence>
<organism evidence="3 4">
    <name type="scientific">Goodea atripinnis</name>
    <dbReference type="NCBI Taxonomy" id="208336"/>
    <lineage>
        <taxon>Eukaryota</taxon>
        <taxon>Metazoa</taxon>
        <taxon>Chordata</taxon>
        <taxon>Craniata</taxon>
        <taxon>Vertebrata</taxon>
        <taxon>Euteleostomi</taxon>
        <taxon>Actinopterygii</taxon>
        <taxon>Neopterygii</taxon>
        <taxon>Teleostei</taxon>
        <taxon>Neoteleostei</taxon>
        <taxon>Acanthomorphata</taxon>
        <taxon>Ovalentaria</taxon>
        <taxon>Atherinomorphae</taxon>
        <taxon>Cyprinodontiformes</taxon>
        <taxon>Goodeidae</taxon>
        <taxon>Goodea</taxon>
    </lineage>
</organism>
<feature type="compositionally biased region" description="Polar residues" evidence="1">
    <location>
        <begin position="433"/>
        <end position="450"/>
    </location>
</feature>
<accession>A0ABV0MZB5</accession>
<dbReference type="PANTHER" id="PTHR34105">
    <property type="entry name" value="PROLINE-, GLUTAMIC ACID- AND LEUCINE-RICH PROTEIN 1"/>
    <property type="match status" value="1"/>
</dbReference>
<dbReference type="EMBL" id="JAHRIO010020343">
    <property type="protein sequence ID" value="MEQ2164483.1"/>
    <property type="molecule type" value="Genomic_DNA"/>
</dbReference>
<feature type="signal peptide" evidence="2">
    <location>
        <begin position="1"/>
        <end position="20"/>
    </location>
</feature>
<keyword evidence="2" id="KW-0732">Signal</keyword>
<evidence type="ECO:0000313" key="4">
    <source>
        <dbReference type="Proteomes" id="UP001476798"/>
    </source>
</evidence>
<comment type="caution">
    <text evidence="3">The sequence shown here is derived from an EMBL/GenBank/DDBJ whole genome shotgun (WGS) entry which is preliminary data.</text>
</comment>
<sequence>LLLALVLVPSPCWPPPLTCAVSILSNGRIDRNLKVSSFCAEALTICNSILHPRTPSIALPLPPLALKPTPSPSVLSCQGPTPRLTLPTLLGGPAPGPPFSARHPLGLAPNSLLGSLENHLSLVPGLPGQASAPGELMLSPPMHSQPDPPGLGPPEGQRPVFVRYDKEETEDVEISLASDSDDSVVIVPPGMLSTENQLDDPASNSQNILSSAPGGTCVTLAGGDAVTMVPTTAAPTTLDVTSLPNDLVTSSALLTTSSTPVNSFPPSSGSVVSLVSSLNSSSASAPAGGLADSIVVKPQLQQMLMQASTSGQPNPMALPLQMHQLQNQLAQQGQGGIEELQTSRSLFGEERMKVQEVESIGVLEEAREVEGEEDESERMDDPTMPQILCVTGGALEERCESSQEAAEAAGELQEKMNLWDQSVKENEPITASEEGTTSQSLQVGSRTGKH</sequence>
<feature type="compositionally biased region" description="Low complexity" evidence="1">
    <location>
        <begin position="402"/>
        <end position="411"/>
    </location>
</feature>
<feature type="region of interest" description="Disordered" evidence="1">
    <location>
        <begin position="399"/>
        <end position="450"/>
    </location>
</feature>
<feature type="non-terminal residue" evidence="3">
    <location>
        <position position="1"/>
    </location>
</feature>
<proteinExistence type="predicted"/>
<protein>
    <submittedName>
        <fullName evidence="3">Uncharacterized protein</fullName>
    </submittedName>
</protein>
<gene>
    <name evidence="3" type="ORF">GOODEAATRI_007114</name>
</gene>
<dbReference type="Proteomes" id="UP001476798">
    <property type="component" value="Unassembled WGS sequence"/>
</dbReference>
<name>A0ABV0MZB5_9TELE</name>
<evidence type="ECO:0000256" key="1">
    <source>
        <dbReference type="SAM" id="MobiDB-lite"/>
    </source>
</evidence>